<gene>
    <name evidence="2" type="primary">DGK7</name>
    <name evidence="2" type="ORF">CK203_109337</name>
</gene>
<evidence type="ECO:0000259" key="1">
    <source>
        <dbReference type="Pfam" id="PF00609"/>
    </source>
</evidence>
<dbReference type="GO" id="GO:0004143">
    <property type="term" value="F:ATP-dependent diacylglycerol kinase activity"/>
    <property type="evidence" value="ECO:0007669"/>
    <property type="project" value="InterPro"/>
</dbReference>
<dbReference type="AlphaFoldDB" id="A0A438CPY4"/>
<name>A0A438CPY4_VITVI</name>
<dbReference type="GO" id="GO:0007200">
    <property type="term" value="P:phospholipase C-activating G protein-coupled receptor signaling pathway"/>
    <property type="evidence" value="ECO:0007669"/>
    <property type="project" value="InterPro"/>
</dbReference>
<sequence>MPPGVIVDPPHSLKPTEECALDQGLDVESQLPEKVTCYEGVFYNYFSIGMDAQVAYGFHHLRNERPYLAQGPISNKGMAFKSDEGGLWGGVVEGSQKRVRDL</sequence>
<accession>A0A438CPY4</accession>
<proteinExistence type="predicted"/>
<dbReference type="Pfam" id="PF00609">
    <property type="entry name" value="DAGK_acc"/>
    <property type="match status" value="1"/>
</dbReference>
<dbReference type="Proteomes" id="UP000288805">
    <property type="component" value="Unassembled WGS sequence"/>
</dbReference>
<evidence type="ECO:0000313" key="3">
    <source>
        <dbReference type="Proteomes" id="UP000288805"/>
    </source>
</evidence>
<dbReference type="InterPro" id="IPR000756">
    <property type="entry name" value="Diacylglycerol_kin_accessory"/>
</dbReference>
<dbReference type="EMBL" id="QGNW01002111">
    <property type="protein sequence ID" value="RVW25270.1"/>
    <property type="molecule type" value="Genomic_DNA"/>
</dbReference>
<reference evidence="2 3" key="1">
    <citation type="journal article" date="2018" name="PLoS Genet.">
        <title>Population sequencing reveals clonal diversity and ancestral inbreeding in the grapevine cultivar Chardonnay.</title>
        <authorList>
            <person name="Roach M.J."/>
            <person name="Johnson D.L."/>
            <person name="Bohlmann J."/>
            <person name="van Vuuren H.J."/>
            <person name="Jones S.J."/>
            <person name="Pretorius I.S."/>
            <person name="Schmidt S.A."/>
            <person name="Borneman A.R."/>
        </authorList>
    </citation>
    <scope>NUCLEOTIDE SEQUENCE [LARGE SCALE GENOMIC DNA]</scope>
    <source>
        <strain evidence="3">cv. Chardonnay</strain>
        <tissue evidence="2">Leaf</tissue>
    </source>
</reference>
<organism evidence="2 3">
    <name type="scientific">Vitis vinifera</name>
    <name type="common">Grape</name>
    <dbReference type="NCBI Taxonomy" id="29760"/>
    <lineage>
        <taxon>Eukaryota</taxon>
        <taxon>Viridiplantae</taxon>
        <taxon>Streptophyta</taxon>
        <taxon>Embryophyta</taxon>
        <taxon>Tracheophyta</taxon>
        <taxon>Spermatophyta</taxon>
        <taxon>Magnoliopsida</taxon>
        <taxon>eudicotyledons</taxon>
        <taxon>Gunneridae</taxon>
        <taxon>Pentapetalae</taxon>
        <taxon>rosids</taxon>
        <taxon>Vitales</taxon>
        <taxon>Vitaceae</taxon>
        <taxon>Viteae</taxon>
        <taxon>Vitis</taxon>
    </lineage>
</organism>
<keyword evidence="2" id="KW-0418">Kinase</keyword>
<feature type="domain" description="Diacylglycerol kinase accessory" evidence="1">
    <location>
        <begin position="41"/>
        <end position="78"/>
    </location>
</feature>
<evidence type="ECO:0000313" key="2">
    <source>
        <dbReference type="EMBL" id="RVW25270.1"/>
    </source>
</evidence>
<comment type="caution">
    <text evidence="2">The sequence shown here is derived from an EMBL/GenBank/DDBJ whole genome shotgun (WGS) entry which is preliminary data.</text>
</comment>
<keyword evidence="2" id="KW-0808">Transferase</keyword>
<protein>
    <submittedName>
        <fullName evidence="2">Diacylglycerol kinase 7</fullName>
    </submittedName>
</protein>